<dbReference type="SUPFAM" id="SSF88713">
    <property type="entry name" value="Glycoside hydrolase/deacetylase"/>
    <property type="match status" value="1"/>
</dbReference>
<organism evidence="3 4">
    <name type="scientific">Skermanella cutis</name>
    <dbReference type="NCBI Taxonomy" id="2775420"/>
    <lineage>
        <taxon>Bacteria</taxon>
        <taxon>Pseudomonadati</taxon>
        <taxon>Pseudomonadota</taxon>
        <taxon>Alphaproteobacteria</taxon>
        <taxon>Rhodospirillales</taxon>
        <taxon>Azospirillaceae</taxon>
        <taxon>Skermanella</taxon>
    </lineage>
</organism>
<dbReference type="InterPro" id="IPR011330">
    <property type="entry name" value="Glyco_hydro/deAcase_b/a-brl"/>
</dbReference>
<feature type="region of interest" description="Disordered" evidence="1">
    <location>
        <begin position="1"/>
        <end position="22"/>
    </location>
</feature>
<dbReference type="EMBL" id="CP067420">
    <property type="protein sequence ID" value="QQP91955.1"/>
    <property type="molecule type" value="Genomic_DNA"/>
</dbReference>
<feature type="compositionally biased region" description="Basic residues" evidence="1">
    <location>
        <begin position="7"/>
        <end position="18"/>
    </location>
</feature>
<keyword evidence="2" id="KW-0472">Membrane</keyword>
<feature type="compositionally biased region" description="Low complexity" evidence="1">
    <location>
        <begin position="64"/>
        <end position="81"/>
    </location>
</feature>
<evidence type="ECO:0000256" key="1">
    <source>
        <dbReference type="SAM" id="MobiDB-lite"/>
    </source>
</evidence>
<protein>
    <submittedName>
        <fullName evidence="3">Divergent polysaccharide deacetylase family protein</fullName>
    </submittedName>
</protein>
<evidence type="ECO:0000313" key="3">
    <source>
        <dbReference type="EMBL" id="QQP91955.1"/>
    </source>
</evidence>
<feature type="compositionally biased region" description="Pro residues" evidence="1">
    <location>
        <begin position="98"/>
        <end position="111"/>
    </location>
</feature>
<reference evidence="3" key="1">
    <citation type="submission" date="2021-02" db="EMBL/GenBank/DDBJ databases">
        <title>Skermanella TT6 skin isolate.</title>
        <authorList>
            <person name="Lee K."/>
            <person name="Ganzorig M."/>
        </authorList>
    </citation>
    <scope>NUCLEOTIDE SEQUENCE</scope>
    <source>
        <strain evidence="3">TT6</strain>
    </source>
</reference>
<evidence type="ECO:0000313" key="4">
    <source>
        <dbReference type="Proteomes" id="UP000595197"/>
    </source>
</evidence>
<dbReference type="RefSeq" id="WP_201080407.1">
    <property type="nucleotide sequence ID" value="NZ_CP067420.1"/>
</dbReference>
<dbReference type="InterPro" id="IPR006837">
    <property type="entry name" value="Divergent_DAC"/>
</dbReference>
<proteinExistence type="predicted"/>
<name>A0ABX7BDY6_9PROT</name>
<keyword evidence="2" id="KW-0812">Transmembrane</keyword>
<sequence length="380" mass="40005">MASSKSKPSKPRRARPRSLPRGLALRALGGRIRPVALAGAAIAATFGAGAIFGFVYRHEPERPPAQVATVRPAPVRPTAPRIETPPVEPPRLSAPAEAVPPEPPQPAPAAKPVPAPAILAAVLPPPLAPAVPPAQVTPGAPAWLKNALPFTAPHSGPMIAIVIDDMGLDRKRSARVVGLPGPLTLAWLPYANDLPRQTRAARAAGHELMVHIPMEPQGGDIDPGPGAMTVSAGSGELLRRLDQGLKAFDGYIGVNNHMGSRFTEDRPGMRTVLSELHRRGLMFLDSRTTTRSVASSVARELQVPTVGRDVFLDHDMSPAAVRASLAKVEAVARRQGYAVAIGHPHDATVDALAQWLPAVAARGFALVPVSTVLKHRQPNG</sequence>
<dbReference type="PANTHER" id="PTHR30105:SF2">
    <property type="entry name" value="DIVERGENT POLYSACCHARIDE DEACETYLASE SUPERFAMILY"/>
    <property type="match status" value="1"/>
</dbReference>
<feature type="region of interest" description="Disordered" evidence="1">
    <location>
        <begin position="63"/>
        <end position="111"/>
    </location>
</feature>
<dbReference type="Pfam" id="PF04748">
    <property type="entry name" value="Polysacc_deac_2"/>
    <property type="match status" value="1"/>
</dbReference>
<feature type="transmembrane region" description="Helical" evidence="2">
    <location>
        <begin position="35"/>
        <end position="56"/>
    </location>
</feature>
<dbReference type="CDD" id="cd10936">
    <property type="entry name" value="CE4_DAC2"/>
    <property type="match status" value="1"/>
</dbReference>
<gene>
    <name evidence="3" type="ORF">IGS68_12440</name>
</gene>
<evidence type="ECO:0000256" key="2">
    <source>
        <dbReference type="SAM" id="Phobius"/>
    </source>
</evidence>
<accession>A0ABX7BDY6</accession>
<keyword evidence="4" id="KW-1185">Reference proteome</keyword>
<dbReference type="Gene3D" id="3.20.20.370">
    <property type="entry name" value="Glycoside hydrolase/deacetylase"/>
    <property type="match status" value="1"/>
</dbReference>
<dbReference type="PANTHER" id="PTHR30105">
    <property type="entry name" value="UNCHARACTERIZED YIBQ-RELATED"/>
    <property type="match status" value="1"/>
</dbReference>
<keyword evidence="2" id="KW-1133">Transmembrane helix</keyword>
<dbReference type="Proteomes" id="UP000595197">
    <property type="component" value="Chromosome"/>
</dbReference>